<dbReference type="EMBL" id="CAFAAR010000018">
    <property type="protein sequence ID" value="CAB4798716.1"/>
    <property type="molecule type" value="Genomic_DNA"/>
</dbReference>
<name>A0A6J6P9V5_9ZZZZ</name>
<evidence type="ECO:0000256" key="1">
    <source>
        <dbReference type="SAM" id="Phobius"/>
    </source>
</evidence>
<dbReference type="EMBL" id="CAFBOE010000014">
    <property type="protein sequence ID" value="CAB4970255.1"/>
    <property type="molecule type" value="Genomic_DNA"/>
</dbReference>
<feature type="transmembrane region" description="Helical" evidence="1">
    <location>
        <begin position="56"/>
        <end position="77"/>
    </location>
</feature>
<evidence type="ECO:0000313" key="6">
    <source>
        <dbReference type="EMBL" id="CAB4894275.1"/>
    </source>
</evidence>
<dbReference type="EMBL" id="CAEZXT010000015">
    <property type="protein sequence ID" value="CAB4693094.1"/>
    <property type="molecule type" value="Genomic_DNA"/>
</dbReference>
<accession>A0A6J6P9V5</accession>
<reference evidence="4" key="1">
    <citation type="submission" date="2020-05" db="EMBL/GenBank/DDBJ databases">
        <authorList>
            <person name="Chiriac C."/>
            <person name="Salcher M."/>
            <person name="Ghai R."/>
            <person name="Kavagutti S V."/>
        </authorList>
    </citation>
    <scope>NUCLEOTIDE SEQUENCE</scope>
</reference>
<evidence type="ECO:0000313" key="5">
    <source>
        <dbReference type="EMBL" id="CAB4798716.1"/>
    </source>
</evidence>
<dbReference type="EMBL" id="CAFBPG010000014">
    <property type="protein sequence ID" value="CAB5004937.1"/>
    <property type="molecule type" value="Genomic_DNA"/>
</dbReference>
<organism evidence="4">
    <name type="scientific">freshwater metagenome</name>
    <dbReference type="NCBI Taxonomy" id="449393"/>
    <lineage>
        <taxon>unclassified sequences</taxon>
        <taxon>metagenomes</taxon>
        <taxon>ecological metagenomes</taxon>
    </lineage>
</organism>
<dbReference type="EMBL" id="CAEZUA010000002">
    <property type="protein sequence ID" value="CAB4579908.1"/>
    <property type="molecule type" value="Genomic_DNA"/>
</dbReference>
<dbReference type="EMBL" id="CAFBMI010000014">
    <property type="protein sequence ID" value="CAB4894275.1"/>
    <property type="molecule type" value="Genomic_DNA"/>
</dbReference>
<dbReference type="AlphaFoldDB" id="A0A6J6P9V5"/>
<dbReference type="EMBL" id="CAFBQZ010000007">
    <property type="protein sequence ID" value="CAB5070379.1"/>
    <property type="molecule type" value="Genomic_DNA"/>
</dbReference>
<protein>
    <submittedName>
        <fullName evidence="4">Unannotated protein</fullName>
    </submittedName>
</protein>
<gene>
    <name evidence="2" type="ORF">UFOPK1773_00065</name>
    <name evidence="3" type="ORF">UFOPK2288_00382</name>
    <name evidence="4" type="ORF">UFOPK2589_00392</name>
    <name evidence="5" type="ORF">UFOPK3056_00358</name>
    <name evidence="6" type="ORF">UFOPK3558_00315</name>
    <name evidence="7" type="ORF">UFOPK3916_00337</name>
    <name evidence="8" type="ORF">UFOPK4074_00300</name>
    <name evidence="9" type="ORF">UFOPK4372_00210</name>
</gene>
<feature type="transmembrane region" description="Helical" evidence="1">
    <location>
        <begin position="21"/>
        <end position="44"/>
    </location>
</feature>
<evidence type="ECO:0000313" key="4">
    <source>
        <dbReference type="EMBL" id="CAB4693094.1"/>
    </source>
</evidence>
<evidence type="ECO:0000313" key="2">
    <source>
        <dbReference type="EMBL" id="CAB4579908.1"/>
    </source>
</evidence>
<dbReference type="EMBL" id="CAEZWS010000012">
    <property type="protein sequence ID" value="CAB4660045.1"/>
    <property type="molecule type" value="Genomic_DNA"/>
</dbReference>
<keyword evidence="1" id="KW-0812">Transmembrane</keyword>
<sequence>MSSRLSYRFTMSSIGKFNKKLASVVTGMVSTMWCAYIFAAIALISLPSAIKSGDTIVIVAWIAQTFLQLVLLSIIMVGQSVQSEGVAQKIEETHFASLGEFELAKEARLLARQELIELKSISLEVHQLVRDLERKIQ</sequence>
<evidence type="ECO:0000313" key="7">
    <source>
        <dbReference type="EMBL" id="CAB4970255.1"/>
    </source>
</evidence>
<keyword evidence="1" id="KW-0472">Membrane</keyword>
<keyword evidence="1" id="KW-1133">Transmembrane helix</keyword>
<evidence type="ECO:0000313" key="9">
    <source>
        <dbReference type="EMBL" id="CAB5070379.1"/>
    </source>
</evidence>
<evidence type="ECO:0000313" key="3">
    <source>
        <dbReference type="EMBL" id="CAB4660045.1"/>
    </source>
</evidence>
<proteinExistence type="predicted"/>
<evidence type="ECO:0000313" key="8">
    <source>
        <dbReference type="EMBL" id="CAB5004937.1"/>
    </source>
</evidence>